<feature type="domain" description="TTF-type" evidence="1">
    <location>
        <begin position="56"/>
        <end position="145"/>
    </location>
</feature>
<dbReference type="SMART" id="SM00597">
    <property type="entry name" value="ZnF_TTF"/>
    <property type="match status" value="1"/>
</dbReference>
<organism evidence="2 3">
    <name type="scientific">Nematostella vectensis</name>
    <name type="common">Starlet sea anemone</name>
    <dbReference type="NCBI Taxonomy" id="45351"/>
    <lineage>
        <taxon>Eukaryota</taxon>
        <taxon>Metazoa</taxon>
        <taxon>Cnidaria</taxon>
        <taxon>Anthozoa</taxon>
        <taxon>Hexacorallia</taxon>
        <taxon>Actiniaria</taxon>
        <taxon>Edwardsiidae</taxon>
        <taxon>Nematostella</taxon>
    </lineage>
</organism>
<protein>
    <recommendedName>
        <fullName evidence="1">TTF-type domain-containing protein</fullName>
    </recommendedName>
</protein>
<name>A7TCR4_NEMVE</name>
<keyword evidence="3" id="KW-1185">Reference proteome</keyword>
<proteinExistence type="predicted"/>
<dbReference type="Proteomes" id="UP000001593">
    <property type="component" value="Unassembled WGS sequence"/>
</dbReference>
<reference evidence="2 3" key="1">
    <citation type="journal article" date="2007" name="Science">
        <title>Sea anemone genome reveals ancestral eumetazoan gene repertoire and genomic organization.</title>
        <authorList>
            <person name="Putnam N.H."/>
            <person name="Srivastava M."/>
            <person name="Hellsten U."/>
            <person name="Dirks B."/>
            <person name="Chapman J."/>
            <person name="Salamov A."/>
            <person name="Terry A."/>
            <person name="Shapiro H."/>
            <person name="Lindquist E."/>
            <person name="Kapitonov V.V."/>
            <person name="Jurka J."/>
            <person name="Genikhovich G."/>
            <person name="Grigoriev I.V."/>
            <person name="Lucas S.M."/>
            <person name="Steele R.E."/>
            <person name="Finnerty J.R."/>
            <person name="Technau U."/>
            <person name="Martindale M.Q."/>
            <person name="Rokhsar D.S."/>
        </authorList>
    </citation>
    <scope>NUCLEOTIDE SEQUENCE [LARGE SCALE GENOMIC DNA]</scope>
    <source>
        <strain evidence="3">CH2 X CH6</strain>
    </source>
</reference>
<evidence type="ECO:0000259" key="1">
    <source>
        <dbReference type="SMART" id="SM00597"/>
    </source>
</evidence>
<dbReference type="OMA" id="QINSCAK"/>
<gene>
    <name evidence="2" type="ORF">NEMVEDRAFT_v1g225344</name>
</gene>
<dbReference type="eggNOG" id="ENOG502SUNJ">
    <property type="taxonomic scope" value="Eukaryota"/>
</dbReference>
<evidence type="ECO:0000313" key="2">
    <source>
        <dbReference type="EMBL" id="EDO26151.1"/>
    </source>
</evidence>
<dbReference type="EMBL" id="DS476660">
    <property type="protein sequence ID" value="EDO26151.1"/>
    <property type="molecule type" value="Genomic_DNA"/>
</dbReference>
<accession>A7TCR4</accession>
<sequence length="179" mass="20811">MARAPVCRKEDCSPYDIGLVFDKIASYSPQDKLKFIENVWKPGELFDFPVSIENGKSRKFVLNWLKKYPWLAYSKYYNGVFCLACVCFGVQCGRNANKLDKLLKSPLTNWTSAASRFTKHAQGNCEIHKFSMIAIEEFKKMMRTEAVPINLQLHNIVQQQIARNREILRFLFKRIIFCG</sequence>
<dbReference type="InterPro" id="IPR006580">
    <property type="entry name" value="Znf_TTF"/>
</dbReference>
<evidence type="ECO:0000313" key="3">
    <source>
        <dbReference type="Proteomes" id="UP000001593"/>
    </source>
</evidence>
<dbReference type="HOGENOM" id="CLU_125622_0_0_1"/>
<dbReference type="InParanoid" id="A7TCR4"/>
<dbReference type="AlphaFoldDB" id="A7TCR4"/>
<dbReference type="PhylomeDB" id="A7TCR4"/>